<organism evidence="2 3">
    <name type="scientific">Sulfitobacter dubius</name>
    <dbReference type="NCBI Taxonomy" id="218673"/>
    <lineage>
        <taxon>Bacteria</taxon>
        <taxon>Pseudomonadati</taxon>
        <taxon>Pseudomonadota</taxon>
        <taxon>Alphaproteobacteria</taxon>
        <taxon>Rhodobacterales</taxon>
        <taxon>Roseobacteraceae</taxon>
        <taxon>Sulfitobacter</taxon>
    </lineage>
</organism>
<name>A0ABY3ZQN1_9RHOB</name>
<dbReference type="EMBL" id="CP085147">
    <property type="protein sequence ID" value="UOA16940.1"/>
    <property type="molecule type" value="Genomic_DNA"/>
</dbReference>
<reference evidence="3" key="1">
    <citation type="journal article" date="2022" name="Microorganisms">
        <title>Beyond the ABCs#Discovery of Three New Plasmid Types in Rhodobacterales (RepQ, RepY, RepW).</title>
        <authorList>
            <person name="Freese H.M."/>
            <person name="Ringel V."/>
            <person name="Overmann J."/>
            <person name="Petersen J."/>
        </authorList>
    </citation>
    <scope>NUCLEOTIDE SEQUENCE [LARGE SCALE GENOMIC DNA]</scope>
    <source>
        <strain evidence="3">DSM 109990</strain>
        <plasmid evidence="3">pDSM109990_c</plasmid>
    </source>
</reference>
<gene>
    <name evidence="2" type="ORF">DSM109990_03827</name>
</gene>
<protein>
    <submittedName>
        <fullName evidence="2">Uncharacterized protein</fullName>
    </submittedName>
</protein>
<dbReference type="RefSeq" id="WP_276521414.1">
    <property type="nucleotide sequence ID" value="NZ_CP085147.1"/>
</dbReference>
<keyword evidence="1" id="KW-1133">Transmembrane helix</keyword>
<keyword evidence="1" id="KW-0472">Membrane</keyword>
<evidence type="ECO:0000313" key="3">
    <source>
        <dbReference type="Proteomes" id="UP000831019"/>
    </source>
</evidence>
<keyword evidence="1" id="KW-0812">Transmembrane</keyword>
<geneLocation type="plasmid" evidence="2 3">
    <name>pDSM109990_c</name>
</geneLocation>
<keyword evidence="2" id="KW-0614">Plasmid</keyword>
<sequence>MDDENQEFRYEASAMGPWGWVLGFALSGLLLWMVFALARPIGG</sequence>
<accession>A0ABY3ZQN1</accession>
<proteinExistence type="predicted"/>
<keyword evidence="3" id="KW-1185">Reference proteome</keyword>
<evidence type="ECO:0000256" key="1">
    <source>
        <dbReference type="SAM" id="Phobius"/>
    </source>
</evidence>
<feature type="transmembrane region" description="Helical" evidence="1">
    <location>
        <begin position="20"/>
        <end position="38"/>
    </location>
</feature>
<evidence type="ECO:0000313" key="2">
    <source>
        <dbReference type="EMBL" id="UOA16940.1"/>
    </source>
</evidence>
<dbReference type="Proteomes" id="UP000831019">
    <property type="component" value="Plasmid pDSM109990_c"/>
</dbReference>